<feature type="region of interest" description="Disordered" evidence="1">
    <location>
        <begin position="24"/>
        <end position="56"/>
    </location>
</feature>
<feature type="compositionally biased region" description="Low complexity" evidence="1">
    <location>
        <begin position="268"/>
        <end position="280"/>
    </location>
</feature>
<keyword evidence="3" id="KW-1185">Reference proteome</keyword>
<reference evidence="2" key="1">
    <citation type="submission" date="2018-11" db="EMBL/GenBank/DDBJ databases">
        <authorList>
            <consortium name="Pathogen Informatics"/>
        </authorList>
    </citation>
    <scope>NUCLEOTIDE SEQUENCE</scope>
</reference>
<dbReference type="EMBL" id="CAAALY010032233">
    <property type="protein sequence ID" value="VEL17351.1"/>
    <property type="molecule type" value="Genomic_DNA"/>
</dbReference>
<evidence type="ECO:0000313" key="3">
    <source>
        <dbReference type="Proteomes" id="UP000784294"/>
    </source>
</evidence>
<dbReference type="Proteomes" id="UP000784294">
    <property type="component" value="Unassembled WGS sequence"/>
</dbReference>
<evidence type="ECO:0000313" key="2">
    <source>
        <dbReference type="EMBL" id="VEL17351.1"/>
    </source>
</evidence>
<dbReference type="AlphaFoldDB" id="A0A3S5FD89"/>
<evidence type="ECO:0000256" key="1">
    <source>
        <dbReference type="SAM" id="MobiDB-lite"/>
    </source>
</evidence>
<proteinExistence type="predicted"/>
<gene>
    <name evidence="2" type="ORF">PXEA_LOCUS10791</name>
</gene>
<protein>
    <submittedName>
        <fullName evidence="2">Uncharacterized protein</fullName>
    </submittedName>
</protein>
<name>A0A3S5FD89_9PLAT</name>
<feature type="region of interest" description="Disordered" evidence="1">
    <location>
        <begin position="263"/>
        <end position="284"/>
    </location>
</feature>
<sequence>MPLPRRLEPPTLDNPKAYAFWIRPDGEDSESEPSRQIYPSMGLPKALGSAGSQYPDSSPKALLLPTKYCSASAFHAAPPPTPNPSDDNFHYYGPRDINLEAENYVGFSEVKVSAEQGLDLWSDNVNCLQEASESVAPAEYPDISDNSRTNMTHSSSRFSELSARLANLVRDYLPRYLGPVPTLSSILDLEPHDAKTEQQKLAASSLLKTMVTAAETAMTTTASLESGRQVNRASMDQADKSTTFNYWLSLNTNGRILEPPAQQRGLERAGSAAGLGSSSRQPLSRTCRTGLAGNLGQRMCCRQECPIFTSIHTDL</sequence>
<organism evidence="2 3">
    <name type="scientific">Protopolystoma xenopodis</name>
    <dbReference type="NCBI Taxonomy" id="117903"/>
    <lineage>
        <taxon>Eukaryota</taxon>
        <taxon>Metazoa</taxon>
        <taxon>Spiralia</taxon>
        <taxon>Lophotrochozoa</taxon>
        <taxon>Platyhelminthes</taxon>
        <taxon>Monogenea</taxon>
        <taxon>Polyopisthocotylea</taxon>
        <taxon>Polystomatidea</taxon>
        <taxon>Polystomatidae</taxon>
        <taxon>Protopolystoma</taxon>
    </lineage>
</organism>
<comment type="caution">
    <text evidence="2">The sequence shown here is derived from an EMBL/GenBank/DDBJ whole genome shotgun (WGS) entry which is preliminary data.</text>
</comment>
<accession>A0A3S5FD89</accession>